<comment type="caution">
    <text evidence="2">The sequence shown here is derived from an EMBL/GenBank/DDBJ whole genome shotgun (WGS) entry which is preliminary data.</text>
</comment>
<gene>
    <name evidence="2" type="ORF">B0H16DRAFT_41957</name>
</gene>
<proteinExistence type="predicted"/>
<protein>
    <submittedName>
        <fullName evidence="2">Uncharacterized protein</fullName>
    </submittedName>
</protein>
<feature type="compositionally biased region" description="Basic and acidic residues" evidence="1">
    <location>
        <begin position="130"/>
        <end position="142"/>
    </location>
</feature>
<evidence type="ECO:0000313" key="2">
    <source>
        <dbReference type="EMBL" id="KAJ7775326.1"/>
    </source>
</evidence>
<dbReference type="AlphaFoldDB" id="A0AAD7NUK7"/>
<feature type="compositionally biased region" description="Basic and acidic residues" evidence="1">
    <location>
        <begin position="190"/>
        <end position="203"/>
    </location>
</feature>
<sequence>MNATQTPGYLFLCPNKDFRAGPTSLRWPDCPAYWSLDPLGVDRLSMEEATRLGFPALQPSTKIHGVSWDAGVYAGLRQFHQAKGFDPNSQNIALRLDQPLFRLSGDSNPAFTHVGELSKDDDNWFDDDTDKEHTSEDSEAEKSSSNADDANAADERCSVGRNISPAGVGADDKIPGDSDLEENGGIEAGGHPEDAPRDGKPEVYKPSCLRSVHMSHCEDPTPHSVDLEANMEPQIHNDRVSGREFIRRIIGGLRQSLVMETANIDSYTISPFLV</sequence>
<evidence type="ECO:0000256" key="1">
    <source>
        <dbReference type="SAM" id="MobiDB-lite"/>
    </source>
</evidence>
<reference evidence="2" key="1">
    <citation type="submission" date="2023-03" db="EMBL/GenBank/DDBJ databases">
        <title>Massive genome expansion in bonnet fungi (Mycena s.s.) driven by repeated elements and novel gene families across ecological guilds.</title>
        <authorList>
            <consortium name="Lawrence Berkeley National Laboratory"/>
            <person name="Harder C.B."/>
            <person name="Miyauchi S."/>
            <person name="Viragh M."/>
            <person name="Kuo A."/>
            <person name="Thoen E."/>
            <person name="Andreopoulos B."/>
            <person name="Lu D."/>
            <person name="Skrede I."/>
            <person name="Drula E."/>
            <person name="Henrissat B."/>
            <person name="Morin E."/>
            <person name="Kohler A."/>
            <person name="Barry K."/>
            <person name="LaButti K."/>
            <person name="Morin E."/>
            <person name="Salamov A."/>
            <person name="Lipzen A."/>
            <person name="Mereny Z."/>
            <person name="Hegedus B."/>
            <person name="Baldrian P."/>
            <person name="Stursova M."/>
            <person name="Weitz H."/>
            <person name="Taylor A."/>
            <person name="Grigoriev I.V."/>
            <person name="Nagy L.G."/>
            <person name="Martin F."/>
            <person name="Kauserud H."/>
        </authorList>
    </citation>
    <scope>NUCLEOTIDE SEQUENCE</scope>
    <source>
        <strain evidence="2">CBHHK182m</strain>
    </source>
</reference>
<keyword evidence="3" id="KW-1185">Reference proteome</keyword>
<dbReference type="EMBL" id="JARKIB010000010">
    <property type="protein sequence ID" value="KAJ7775326.1"/>
    <property type="molecule type" value="Genomic_DNA"/>
</dbReference>
<name>A0AAD7NUK7_9AGAR</name>
<organism evidence="2 3">
    <name type="scientific">Mycena metata</name>
    <dbReference type="NCBI Taxonomy" id="1033252"/>
    <lineage>
        <taxon>Eukaryota</taxon>
        <taxon>Fungi</taxon>
        <taxon>Dikarya</taxon>
        <taxon>Basidiomycota</taxon>
        <taxon>Agaricomycotina</taxon>
        <taxon>Agaricomycetes</taxon>
        <taxon>Agaricomycetidae</taxon>
        <taxon>Agaricales</taxon>
        <taxon>Marasmiineae</taxon>
        <taxon>Mycenaceae</taxon>
        <taxon>Mycena</taxon>
    </lineage>
</organism>
<feature type="region of interest" description="Disordered" evidence="1">
    <location>
        <begin position="112"/>
        <end position="203"/>
    </location>
</feature>
<accession>A0AAD7NUK7</accession>
<evidence type="ECO:0000313" key="3">
    <source>
        <dbReference type="Proteomes" id="UP001215598"/>
    </source>
</evidence>
<dbReference type="Proteomes" id="UP001215598">
    <property type="component" value="Unassembled WGS sequence"/>
</dbReference>